<dbReference type="HOGENOM" id="CLU_009579_3_10_1"/>
<dbReference type="OMA" id="KPWVREP"/>
<dbReference type="OrthoDB" id="2132067at2759"/>
<dbReference type="PANTHER" id="PTHR24243:SF224">
    <property type="entry name" value="G-PROTEIN COUPLED RECEPTOR 19-RELATED"/>
    <property type="match status" value="1"/>
</dbReference>
<keyword evidence="3 9" id="KW-1133">Transmembrane helix</keyword>
<evidence type="ECO:0000256" key="7">
    <source>
        <dbReference type="ARBA" id="ARBA00023224"/>
    </source>
</evidence>
<evidence type="ECO:0000313" key="11">
    <source>
        <dbReference type="EMBL" id="ESP01281.1"/>
    </source>
</evidence>
<reference evidence="11 12" key="1">
    <citation type="journal article" date="2013" name="Nature">
        <title>Insights into bilaterian evolution from three spiralian genomes.</title>
        <authorList>
            <person name="Simakov O."/>
            <person name="Marletaz F."/>
            <person name="Cho S.J."/>
            <person name="Edsinger-Gonzales E."/>
            <person name="Havlak P."/>
            <person name="Hellsten U."/>
            <person name="Kuo D.H."/>
            <person name="Larsson T."/>
            <person name="Lv J."/>
            <person name="Arendt D."/>
            <person name="Savage R."/>
            <person name="Osoegawa K."/>
            <person name="de Jong P."/>
            <person name="Grimwood J."/>
            <person name="Chapman J.A."/>
            <person name="Shapiro H."/>
            <person name="Aerts A."/>
            <person name="Otillar R.P."/>
            <person name="Terry A.Y."/>
            <person name="Boore J.L."/>
            <person name="Grigoriev I.V."/>
            <person name="Lindberg D.R."/>
            <person name="Seaver E.C."/>
            <person name="Weisblat D.A."/>
            <person name="Putnam N.H."/>
            <person name="Rokhsar D.S."/>
        </authorList>
    </citation>
    <scope>NUCLEOTIDE SEQUENCE [LARGE SCALE GENOMIC DNA]</scope>
</reference>
<feature type="transmembrane region" description="Helical" evidence="9">
    <location>
        <begin position="248"/>
        <end position="273"/>
    </location>
</feature>
<dbReference type="RefSeq" id="XP_009047915.1">
    <property type="nucleotide sequence ID" value="XM_009049667.1"/>
</dbReference>
<dbReference type="Pfam" id="PF00001">
    <property type="entry name" value="7tm_1"/>
    <property type="match status" value="1"/>
</dbReference>
<dbReference type="PANTHER" id="PTHR24243">
    <property type="entry name" value="G-PROTEIN COUPLED RECEPTOR"/>
    <property type="match status" value="1"/>
</dbReference>
<keyword evidence="12" id="KW-1185">Reference proteome</keyword>
<dbReference type="AlphaFoldDB" id="V4B1S0"/>
<feature type="transmembrane region" description="Helical" evidence="9">
    <location>
        <begin position="41"/>
        <end position="61"/>
    </location>
</feature>
<proteinExistence type="inferred from homology"/>
<evidence type="ECO:0000256" key="8">
    <source>
        <dbReference type="RuleBase" id="RU000688"/>
    </source>
</evidence>
<dbReference type="CTD" id="20230765"/>
<dbReference type="Gene3D" id="1.20.1070.10">
    <property type="entry name" value="Rhodopsin 7-helix transmembrane proteins"/>
    <property type="match status" value="1"/>
</dbReference>
<evidence type="ECO:0000256" key="5">
    <source>
        <dbReference type="ARBA" id="ARBA00023136"/>
    </source>
</evidence>
<organism evidence="11 12">
    <name type="scientific">Lottia gigantea</name>
    <name type="common">Giant owl limpet</name>
    <dbReference type="NCBI Taxonomy" id="225164"/>
    <lineage>
        <taxon>Eukaryota</taxon>
        <taxon>Metazoa</taxon>
        <taxon>Spiralia</taxon>
        <taxon>Lophotrochozoa</taxon>
        <taxon>Mollusca</taxon>
        <taxon>Gastropoda</taxon>
        <taxon>Patellogastropoda</taxon>
        <taxon>Lottioidea</taxon>
        <taxon>Lottiidae</taxon>
        <taxon>Lottia</taxon>
    </lineage>
</organism>
<accession>V4B1S0</accession>
<feature type="transmembrane region" description="Helical" evidence="9">
    <location>
        <begin position="215"/>
        <end position="236"/>
    </location>
</feature>
<dbReference type="InterPro" id="IPR017452">
    <property type="entry name" value="GPCR_Rhodpsn_7TM"/>
</dbReference>
<feature type="transmembrane region" description="Helical" evidence="9">
    <location>
        <begin position="167"/>
        <end position="194"/>
    </location>
</feature>
<dbReference type="InterPro" id="IPR000276">
    <property type="entry name" value="GPCR_Rhodpsn"/>
</dbReference>
<feature type="transmembrane region" description="Helical" evidence="9">
    <location>
        <begin position="114"/>
        <end position="134"/>
    </location>
</feature>
<dbReference type="PROSITE" id="PS00237">
    <property type="entry name" value="G_PROTEIN_RECEP_F1_1"/>
    <property type="match status" value="1"/>
</dbReference>
<evidence type="ECO:0000256" key="3">
    <source>
        <dbReference type="ARBA" id="ARBA00022989"/>
    </source>
</evidence>
<dbReference type="Proteomes" id="UP000030746">
    <property type="component" value="Unassembled WGS sequence"/>
</dbReference>
<feature type="domain" description="G-protein coupled receptors family 1 profile" evidence="10">
    <location>
        <begin position="15"/>
        <end position="270"/>
    </location>
</feature>
<dbReference type="EMBL" id="KB200521">
    <property type="protein sequence ID" value="ESP01281.1"/>
    <property type="molecule type" value="Genomic_DNA"/>
</dbReference>
<keyword evidence="6 8" id="KW-0675">Receptor</keyword>
<evidence type="ECO:0000256" key="2">
    <source>
        <dbReference type="ARBA" id="ARBA00022692"/>
    </source>
</evidence>
<dbReference type="SUPFAM" id="SSF81321">
    <property type="entry name" value="Family A G protein-coupled receptor-like"/>
    <property type="match status" value="1"/>
</dbReference>
<evidence type="ECO:0000256" key="4">
    <source>
        <dbReference type="ARBA" id="ARBA00023040"/>
    </source>
</evidence>
<dbReference type="PROSITE" id="PS50262">
    <property type="entry name" value="G_PROTEIN_RECEP_F1_2"/>
    <property type="match status" value="1"/>
</dbReference>
<comment type="similarity">
    <text evidence="8">Belongs to the G-protein coupled receptor 1 family.</text>
</comment>
<comment type="subcellular location">
    <subcellularLocation>
        <location evidence="1">Membrane</location>
        <topology evidence="1">Multi-pass membrane protein</topology>
    </subcellularLocation>
</comment>
<sequence>MVVVYGITFVLGLFGNFVVIAVMCCGHGAKCVTFPCLLSMAWADVLFLLVCVPAEVGRYFIGHWELSNFLCKLSGFVEMMSATATIFNLILTSSERYFAIAHPLTSKMICTRKYTKIALVITWIGAIMVSSPAFDTETNLYYNNVSSVTVTLCGDAGIPDSGRLPYAVFQLCLLFAIPAIIVIFCYSRVIWILWHSTKQLKHMSSTQNKKTVIKMLVVIITVFLISWGPKLIIHVMKKKRVLSFNSMVFMAIVVFNLLPYVQSSLNPVIYIIMSKNIRRSICKHLPIPLIKLCSRCGDQNSNTMLMMNSTIPASQRSYGVTQTADL</sequence>
<gene>
    <name evidence="11" type="ORF">LOTGIDRAFT_111719</name>
</gene>
<evidence type="ECO:0000256" key="1">
    <source>
        <dbReference type="ARBA" id="ARBA00004141"/>
    </source>
</evidence>
<evidence type="ECO:0000313" key="12">
    <source>
        <dbReference type="Proteomes" id="UP000030746"/>
    </source>
</evidence>
<dbReference type="KEGG" id="lgi:LOTGIDRAFT_111719"/>
<keyword evidence="5 9" id="KW-0472">Membrane</keyword>
<keyword evidence="4 8" id="KW-0297">G-protein coupled receptor</keyword>
<evidence type="ECO:0000256" key="9">
    <source>
        <dbReference type="SAM" id="Phobius"/>
    </source>
</evidence>
<protein>
    <recommendedName>
        <fullName evidence="10">G-protein coupled receptors family 1 profile domain-containing protein</fullName>
    </recommendedName>
</protein>
<evidence type="ECO:0000256" key="6">
    <source>
        <dbReference type="ARBA" id="ARBA00023170"/>
    </source>
</evidence>
<keyword evidence="7 8" id="KW-0807">Transducer</keyword>
<dbReference type="GO" id="GO:0004930">
    <property type="term" value="F:G protein-coupled receptor activity"/>
    <property type="evidence" value="ECO:0007669"/>
    <property type="project" value="UniProtKB-KW"/>
</dbReference>
<dbReference type="PRINTS" id="PR00237">
    <property type="entry name" value="GPCRRHODOPSN"/>
</dbReference>
<evidence type="ECO:0000259" key="10">
    <source>
        <dbReference type="PROSITE" id="PS50262"/>
    </source>
</evidence>
<feature type="transmembrane region" description="Helical" evidence="9">
    <location>
        <begin position="6"/>
        <end position="29"/>
    </location>
</feature>
<dbReference type="GeneID" id="20230765"/>
<dbReference type="GO" id="GO:0005886">
    <property type="term" value="C:plasma membrane"/>
    <property type="evidence" value="ECO:0007669"/>
    <property type="project" value="TreeGrafter"/>
</dbReference>
<name>V4B1S0_LOTGI</name>
<keyword evidence="2 8" id="KW-0812">Transmembrane</keyword>